<feature type="region of interest" description="Disordered" evidence="1">
    <location>
        <begin position="1"/>
        <end position="40"/>
    </location>
</feature>
<gene>
    <name evidence="2" type="ORF">EVAR_36446_1</name>
</gene>
<comment type="caution">
    <text evidence="2">The sequence shown here is derived from an EMBL/GenBank/DDBJ whole genome shotgun (WGS) entry which is preliminary data.</text>
</comment>
<feature type="compositionally biased region" description="Basic residues" evidence="1">
    <location>
        <begin position="23"/>
        <end position="38"/>
    </location>
</feature>
<sequence>MRSLRLKRKRTPPARRPPPAPRCARRRARSQKPQKLHRPLVNQEIVVLARSDLTPSVPAQREADEVGRVCGGDFNHPTAEDHIPQLIAYSLSRRGSKCRGPLTTAASDAVAKSAIDS</sequence>
<proteinExistence type="predicted"/>
<dbReference type="EMBL" id="BGZK01000386">
    <property type="protein sequence ID" value="GBP40710.1"/>
    <property type="molecule type" value="Genomic_DNA"/>
</dbReference>
<dbReference type="AlphaFoldDB" id="A0A4C1VQ94"/>
<protein>
    <submittedName>
        <fullName evidence="2">Uncharacterized protein</fullName>
    </submittedName>
</protein>
<feature type="compositionally biased region" description="Basic residues" evidence="1">
    <location>
        <begin position="1"/>
        <end position="13"/>
    </location>
</feature>
<feature type="region of interest" description="Disordered" evidence="1">
    <location>
        <begin position="56"/>
        <end position="77"/>
    </location>
</feature>
<evidence type="ECO:0000256" key="1">
    <source>
        <dbReference type="SAM" id="MobiDB-lite"/>
    </source>
</evidence>
<name>A0A4C1VQ94_EUMVA</name>
<evidence type="ECO:0000313" key="2">
    <source>
        <dbReference type="EMBL" id="GBP40710.1"/>
    </source>
</evidence>
<keyword evidence="3" id="KW-1185">Reference proteome</keyword>
<dbReference type="Proteomes" id="UP000299102">
    <property type="component" value="Unassembled WGS sequence"/>
</dbReference>
<evidence type="ECO:0000313" key="3">
    <source>
        <dbReference type="Proteomes" id="UP000299102"/>
    </source>
</evidence>
<reference evidence="2 3" key="1">
    <citation type="journal article" date="2019" name="Commun. Biol.">
        <title>The bagworm genome reveals a unique fibroin gene that provides high tensile strength.</title>
        <authorList>
            <person name="Kono N."/>
            <person name="Nakamura H."/>
            <person name="Ohtoshi R."/>
            <person name="Tomita M."/>
            <person name="Numata K."/>
            <person name="Arakawa K."/>
        </authorList>
    </citation>
    <scope>NUCLEOTIDE SEQUENCE [LARGE SCALE GENOMIC DNA]</scope>
</reference>
<accession>A0A4C1VQ94</accession>
<organism evidence="2 3">
    <name type="scientific">Eumeta variegata</name>
    <name type="common">Bagworm moth</name>
    <name type="synonym">Eumeta japonica</name>
    <dbReference type="NCBI Taxonomy" id="151549"/>
    <lineage>
        <taxon>Eukaryota</taxon>
        <taxon>Metazoa</taxon>
        <taxon>Ecdysozoa</taxon>
        <taxon>Arthropoda</taxon>
        <taxon>Hexapoda</taxon>
        <taxon>Insecta</taxon>
        <taxon>Pterygota</taxon>
        <taxon>Neoptera</taxon>
        <taxon>Endopterygota</taxon>
        <taxon>Lepidoptera</taxon>
        <taxon>Glossata</taxon>
        <taxon>Ditrysia</taxon>
        <taxon>Tineoidea</taxon>
        <taxon>Psychidae</taxon>
        <taxon>Oiketicinae</taxon>
        <taxon>Eumeta</taxon>
    </lineage>
</organism>